<keyword evidence="3" id="KW-0812">Transmembrane</keyword>
<dbReference type="InterPro" id="IPR048435">
    <property type="entry name" value="MASE6"/>
</dbReference>
<dbReference type="Pfam" id="PF00990">
    <property type="entry name" value="GGDEF"/>
    <property type="match status" value="1"/>
</dbReference>
<dbReference type="NCBIfam" id="TIGR00254">
    <property type="entry name" value="GGDEF"/>
    <property type="match status" value="1"/>
</dbReference>
<dbReference type="SMART" id="SM00267">
    <property type="entry name" value="GGDEF"/>
    <property type="match status" value="1"/>
</dbReference>
<dbReference type="GO" id="GO:0043709">
    <property type="term" value="P:cell adhesion involved in single-species biofilm formation"/>
    <property type="evidence" value="ECO:0007669"/>
    <property type="project" value="TreeGrafter"/>
</dbReference>
<evidence type="ECO:0000256" key="3">
    <source>
        <dbReference type="SAM" id="Phobius"/>
    </source>
</evidence>
<dbReference type="GO" id="GO:1902201">
    <property type="term" value="P:negative regulation of bacterial-type flagellum-dependent cell motility"/>
    <property type="evidence" value="ECO:0007669"/>
    <property type="project" value="TreeGrafter"/>
</dbReference>
<evidence type="ECO:0000259" key="4">
    <source>
        <dbReference type="PROSITE" id="PS50887"/>
    </source>
</evidence>
<comment type="cofactor">
    <cofactor evidence="1">
        <name>Mg(2+)</name>
        <dbReference type="ChEBI" id="CHEBI:18420"/>
    </cofactor>
</comment>
<accession>A0AA94EEC7</accession>
<evidence type="ECO:0000313" key="6">
    <source>
        <dbReference type="Proteomes" id="UP000286680"/>
    </source>
</evidence>
<dbReference type="InterPro" id="IPR000160">
    <property type="entry name" value="GGDEF_dom"/>
</dbReference>
<dbReference type="Pfam" id="PF20966">
    <property type="entry name" value="MASE6"/>
    <property type="match status" value="1"/>
</dbReference>
<dbReference type="Gene3D" id="3.30.70.270">
    <property type="match status" value="1"/>
</dbReference>
<dbReference type="InterPro" id="IPR029787">
    <property type="entry name" value="Nucleotide_cyclase"/>
</dbReference>
<evidence type="ECO:0000256" key="2">
    <source>
        <dbReference type="ARBA" id="ARBA00012528"/>
    </source>
</evidence>
<dbReference type="AlphaFoldDB" id="A0AA94EEC7"/>
<feature type="transmembrane region" description="Helical" evidence="3">
    <location>
        <begin position="126"/>
        <end position="143"/>
    </location>
</feature>
<name>A0AA94EEC7_9GAMM</name>
<keyword evidence="3" id="KW-0472">Membrane</keyword>
<evidence type="ECO:0000256" key="1">
    <source>
        <dbReference type="ARBA" id="ARBA00001946"/>
    </source>
</evidence>
<gene>
    <name evidence="5" type="ORF">CWE23_08415</name>
</gene>
<reference evidence="6" key="1">
    <citation type="journal article" date="2018" name="Front. Microbiol.">
        <title>Genome-Based Analysis Reveals the Taxonomy and Diversity of the Family Idiomarinaceae.</title>
        <authorList>
            <person name="Liu Y."/>
            <person name="Lai Q."/>
            <person name="Shao Z."/>
        </authorList>
    </citation>
    <scope>NUCLEOTIDE SEQUENCE [LARGE SCALE GENOMIC DNA]</scope>
    <source>
        <strain evidence="6">SN-14</strain>
    </source>
</reference>
<dbReference type="PROSITE" id="PS50887">
    <property type="entry name" value="GGDEF"/>
    <property type="match status" value="1"/>
</dbReference>
<feature type="domain" description="GGDEF" evidence="4">
    <location>
        <begin position="225"/>
        <end position="353"/>
    </location>
</feature>
<feature type="transmembrane region" description="Helical" evidence="3">
    <location>
        <begin position="77"/>
        <end position="97"/>
    </location>
</feature>
<keyword evidence="6" id="KW-1185">Reference proteome</keyword>
<dbReference type="PANTHER" id="PTHR45138">
    <property type="entry name" value="REGULATORY COMPONENTS OF SENSORY TRANSDUCTION SYSTEM"/>
    <property type="match status" value="1"/>
</dbReference>
<organism evidence="5 6">
    <name type="scientific">Idiomarina aquatica</name>
    <dbReference type="NCBI Taxonomy" id="1327752"/>
    <lineage>
        <taxon>Bacteria</taxon>
        <taxon>Pseudomonadati</taxon>
        <taxon>Pseudomonadota</taxon>
        <taxon>Gammaproteobacteria</taxon>
        <taxon>Alteromonadales</taxon>
        <taxon>Idiomarinaceae</taxon>
        <taxon>Idiomarina</taxon>
    </lineage>
</organism>
<dbReference type="EC" id="2.7.7.65" evidence="2"/>
<dbReference type="SUPFAM" id="SSF55073">
    <property type="entry name" value="Nucleotide cyclase"/>
    <property type="match status" value="1"/>
</dbReference>
<feature type="transmembrane region" description="Helical" evidence="3">
    <location>
        <begin position="24"/>
        <end position="45"/>
    </location>
</feature>
<comment type="caution">
    <text evidence="5">The sequence shown here is derived from an EMBL/GenBank/DDBJ whole genome shotgun (WGS) entry which is preliminary data.</text>
</comment>
<dbReference type="GO" id="GO:0005886">
    <property type="term" value="C:plasma membrane"/>
    <property type="evidence" value="ECO:0007669"/>
    <property type="project" value="TreeGrafter"/>
</dbReference>
<dbReference type="Proteomes" id="UP000286680">
    <property type="component" value="Unassembled WGS sequence"/>
</dbReference>
<proteinExistence type="predicted"/>
<dbReference type="RefSeq" id="WP_126819994.1">
    <property type="nucleotide sequence ID" value="NZ_PIPS01000002.1"/>
</dbReference>
<evidence type="ECO:0000313" key="5">
    <source>
        <dbReference type="EMBL" id="RUO43363.1"/>
    </source>
</evidence>
<dbReference type="InterPro" id="IPR043128">
    <property type="entry name" value="Rev_trsase/Diguanyl_cyclase"/>
</dbReference>
<sequence length="353" mass="39270">MFKFWYKNFSHIPVHHPDFHRVQLIYHLLLFVCVLAGVVTALNVFLLNAGLIAVIDAIGFFLALGIYFYFRHSGNVAVAGWAVTLIFIAVLSAYLSVWGGNNFGIIWATVIPPIAFFLLGRSVGTLLSIVFFSYATYIVYGHVQAGVRYQLSLGGILNVVEVLIAQIMLFRFYDRTRADAMAELQASRAKLQRLASTDKLTGINNRQQFDRELMAQVSDAQTTRRPLTLLLLDVDHFKRINDEHGHLFGDRVLKELASLLSTNLRSHDVIARWGGEEFAVLMPATPITTAMTLAERLRKKVADANLCGHSVTISGGLAGWRPGCSGEELLGTADRVLYRAKTQGRNTIVQSED</sequence>
<dbReference type="GO" id="GO:0052621">
    <property type="term" value="F:diguanylate cyclase activity"/>
    <property type="evidence" value="ECO:0007669"/>
    <property type="project" value="UniProtKB-EC"/>
</dbReference>
<dbReference type="PANTHER" id="PTHR45138:SF24">
    <property type="entry name" value="DIGUANYLATE CYCLASE DGCC-RELATED"/>
    <property type="match status" value="1"/>
</dbReference>
<feature type="transmembrane region" description="Helical" evidence="3">
    <location>
        <begin position="51"/>
        <end position="70"/>
    </location>
</feature>
<dbReference type="FunFam" id="3.30.70.270:FF:000001">
    <property type="entry name" value="Diguanylate cyclase domain protein"/>
    <property type="match status" value="1"/>
</dbReference>
<keyword evidence="3" id="KW-1133">Transmembrane helix</keyword>
<feature type="transmembrane region" description="Helical" evidence="3">
    <location>
        <begin position="149"/>
        <end position="173"/>
    </location>
</feature>
<dbReference type="CDD" id="cd01949">
    <property type="entry name" value="GGDEF"/>
    <property type="match status" value="1"/>
</dbReference>
<dbReference type="InterPro" id="IPR050469">
    <property type="entry name" value="Diguanylate_Cyclase"/>
</dbReference>
<protein>
    <recommendedName>
        <fullName evidence="2">diguanylate cyclase</fullName>
        <ecNumber evidence="2">2.7.7.65</ecNumber>
    </recommendedName>
</protein>
<feature type="transmembrane region" description="Helical" evidence="3">
    <location>
        <begin position="103"/>
        <end position="119"/>
    </location>
</feature>
<dbReference type="EMBL" id="PIPS01000002">
    <property type="protein sequence ID" value="RUO43363.1"/>
    <property type="molecule type" value="Genomic_DNA"/>
</dbReference>